<name>A0A102M178_9BURK</name>
<dbReference type="RefSeq" id="WP_059633995.1">
    <property type="nucleotide sequence ID" value="NZ_JBGRUP010000006.1"/>
</dbReference>
<organism evidence="1 2">
    <name type="scientific">Burkholderia ubonensis</name>
    <dbReference type="NCBI Taxonomy" id="101571"/>
    <lineage>
        <taxon>Bacteria</taxon>
        <taxon>Pseudomonadati</taxon>
        <taxon>Pseudomonadota</taxon>
        <taxon>Betaproteobacteria</taxon>
        <taxon>Burkholderiales</taxon>
        <taxon>Burkholderiaceae</taxon>
        <taxon>Burkholderia</taxon>
        <taxon>Burkholderia cepacia complex</taxon>
    </lineage>
</organism>
<sequence>MSKTGKQRTHKVGTQTLRVNRVQPTTLGRMPLYAICTPDRWGLRYSDEDPDRHDQLMYPVARDYVRAIQNVLVTQVQWGDAYFGPMDATPALKLRWPIEIDDQKRLSSLIRPIITDALISPTAGFGIPLEAVPSRLGFYIPSPGSPAGEQGTFSPNVWSLLLNISMLEPMFRIREVAPPSDIAERDQQLEPLRTLADTLYHEARHCQQWFWIYALVQQHPDNFDRMSSIAKWPYSLAMSTRQDSGQGQSQAHDVVALAAKRPIPNDTATLISLKRMTVGQYMYVLNIWRKYNFVPSYLPDRAALEVEFQRARAAAIDLLQHVGIGGTSIDVDAMVAEPSGCYCNYTARPWENDAFFCGEMATAYWRADLGLGLRTYPADQCSRAYEHADSNRRLATRIASDSNGANDTGGTQ</sequence>
<accession>A0A102M178</accession>
<dbReference type="EMBL" id="LOTN01000034">
    <property type="protein sequence ID" value="KUZ89768.1"/>
    <property type="molecule type" value="Genomic_DNA"/>
</dbReference>
<gene>
    <name evidence="1" type="ORF">WI38_16625</name>
</gene>
<evidence type="ECO:0008006" key="3">
    <source>
        <dbReference type="Google" id="ProtNLM"/>
    </source>
</evidence>
<protein>
    <recommendedName>
        <fullName evidence="3">Type IV secretion protein Rhs</fullName>
    </recommendedName>
</protein>
<dbReference type="Proteomes" id="UP000065521">
    <property type="component" value="Unassembled WGS sequence"/>
</dbReference>
<evidence type="ECO:0000313" key="2">
    <source>
        <dbReference type="Proteomes" id="UP000065521"/>
    </source>
</evidence>
<reference evidence="1 2" key="1">
    <citation type="submission" date="2015-11" db="EMBL/GenBank/DDBJ databases">
        <title>Expanding the genomic diversity of Burkholderia species for the development of highly accurate diagnostics.</title>
        <authorList>
            <person name="Sahl J."/>
            <person name="Keim P."/>
            <person name="Wagner D."/>
        </authorList>
    </citation>
    <scope>NUCLEOTIDE SEQUENCE [LARGE SCALE GENOMIC DNA]</scope>
    <source>
        <strain evidence="1 2">RF32-BP4</strain>
    </source>
</reference>
<proteinExistence type="predicted"/>
<dbReference type="AlphaFoldDB" id="A0A102M178"/>
<evidence type="ECO:0000313" key="1">
    <source>
        <dbReference type="EMBL" id="KUZ89768.1"/>
    </source>
</evidence>
<comment type="caution">
    <text evidence="1">The sequence shown here is derived from an EMBL/GenBank/DDBJ whole genome shotgun (WGS) entry which is preliminary data.</text>
</comment>